<reference evidence="1 2" key="1">
    <citation type="submission" date="2016-11" db="EMBL/GenBank/DDBJ databases">
        <title>Whole genomes of Flavobacteriaceae.</title>
        <authorList>
            <person name="Stine C."/>
            <person name="Li C."/>
            <person name="Tadesse D."/>
        </authorList>
    </citation>
    <scope>NUCLEOTIDE SEQUENCE [LARGE SCALE GENOMIC DNA]</scope>
    <source>
        <strain evidence="1 2">DSM 18292</strain>
    </source>
</reference>
<gene>
    <name evidence="1" type="ORF">B0A66_13270</name>
</gene>
<organism evidence="1 2">
    <name type="scientific">Flavobacterium hercynium</name>
    <dbReference type="NCBI Taxonomy" id="387094"/>
    <lineage>
        <taxon>Bacteria</taxon>
        <taxon>Pseudomonadati</taxon>
        <taxon>Bacteroidota</taxon>
        <taxon>Flavobacteriia</taxon>
        <taxon>Flavobacteriales</taxon>
        <taxon>Flavobacteriaceae</taxon>
        <taxon>Flavobacterium</taxon>
    </lineage>
</organism>
<evidence type="ECO:0008006" key="3">
    <source>
        <dbReference type="Google" id="ProtNLM"/>
    </source>
</evidence>
<proteinExistence type="predicted"/>
<dbReference type="PROSITE" id="PS51257">
    <property type="entry name" value="PROKAR_LIPOPROTEIN"/>
    <property type="match status" value="1"/>
</dbReference>
<dbReference type="EMBL" id="MUGW01000026">
    <property type="protein sequence ID" value="OXA89972.1"/>
    <property type="molecule type" value="Genomic_DNA"/>
</dbReference>
<name>A0A226H6Z7_9FLAO</name>
<sequence length="136" mass="15882">MKKYIIVLMSFFIFISCVSKMKETVKLKEKENELSKVGKFEIVKMDSIDNIYLLYARRNDSIIKIVSMKQINNNCKKIRIGNYYSLKIKSFFGDNFHQKLDIKGVKVSNTVIKLEGNEVIWDLFSSQNLSGQCYTE</sequence>
<comment type="caution">
    <text evidence="1">The sequence shown here is derived from an EMBL/GenBank/DDBJ whole genome shotgun (WGS) entry which is preliminary data.</text>
</comment>
<evidence type="ECO:0000313" key="2">
    <source>
        <dbReference type="Proteomes" id="UP000198345"/>
    </source>
</evidence>
<keyword evidence="2" id="KW-1185">Reference proteome</keyword>
<accession>A0A226H6Z7</accession>
<dbReference type="AlphaFoldDB" id="A0A226H6Z7"/>
<evidence type="ECO:0000313" key="1">
    <source>
        <dbReference type="EMBL" id="OXA89972.1"/>
    </source>
</evidence>
<dbReference type="OrthoDB" id="1264340at2"/>
<dbReference type="RefSeq" id="WP_089050327.1">
    <property type="nucleotide sequence ID" value="NZ_FXTV01000004.1"/>
</dbReference>
<dbReference type="Proteomes" id="UP000198345">
    <property type="component" value="Unassembled WGS sequence"/>
</dbReference>
<protein>
    <recommendedName>
        <fullName evidence="3">Lipoprotein</fullName>
    </recommendedName>
</protein>